<dbReference type="AlphaFoldDB" id="A0A5B6V0Y5"/>
<keyword evidence="2" id="KW-1185">Reference proteome</keyword>
<evidence type="ECO:0000313" key="2">
    <source>
        <dbReference type="Proteomes" id="UP000325315"/>
    </source>
</evidence>
<dbReference type="Proteomes" id="UP000325315">
    <property type="component" value="Unassembled WGS sequence"/>
</dbReference>
<reference evidence="2" key="1">
    <citation type="journal article" date="2019" name="Plant Biotechnol. J.">
        <title>Genome sequencing of the Australian wild diploid species Gossypium australe highlights disease resistance and delayed gland morphogenesis.</title>
        <authorList>
            <person name="Cai Y."/>
            <person name="Cai X."/>
            <person name="Wang Q."/>
            <person name="Wang P."/>
            <person name="Zhang Y."/>
            <person name="Cai C."/>
            <person name="Xu Y."/>
            <person name="Wang K."/>
            <person name="Zhou Z."/>
            <person name="Wang C."/>
            <person name="Geng S."/>
            <person name="Li B."/>
            <person name="Dong Q."/>
            <person name="Hou Y."/>
            <person name="Wang H."/>
            <person name="Ai P."/>
            <person name="Liu Z."/>
            <person name="Yi F."/>
            <person name="Sun M."/>
            <person name="An G."/>
            <person name="Cheng J."/>
            <person name="Zhang Y."/>
            <person name="Shi Q."/>
            <person name="Xie Y."/>
            <person name="Shi X."/>
            <person name="Chang Y."/>
            <person name="Huang F."/>
            <person name="Chen Y."/>
            <person name="Hong S."/>
            <person name="Mi L."/>
            <person name="Sun Q."/>
            <person name="Zhang L."/>
            <person name="Zhou B."/>
            <person name="Peng R."/>
            <person name="Zhang X."/>
            <person name="Liu F."/>
        </authorList>
    </citation>
    <scope>NUCLEOTIDE SEQUENCE [LARGE SCALE GENOMIC DNA]</scope>
    <source>
        <strain evidence="2">cv. PA1801</strain>
    </source>
</reference>
<name>A0A5B6V0Y5_9ROSI</name>
<dbReference type="EMBL" id="SMMG02000009">
    <property type="protein sequence ID" value="KAA3462713.1"/>
    <property type="molecule type" value="Genomic_DNA"/>
</dbReference>
<proteinExistence type="predicted"/>
<sequence length="99" mass="11509">MVADALSRRAMIDLRTMFSRLSLFDEGDGVLCFRFRVCVPNNSDLRQSILREAHSFSYVIHPGGNKMYRDLYELKLRLSTSCLQVCFNLLRFHCGNENE</sequence>
<protein>
    <submittedName>
        <fullName evidence="1">Integrase</fullName>
    </submittedName>
</protein>
<evidence type="ECO:0000313" key="1">
    <source>
        <dbReference type="EMBL" id="KAA3462713.1"/>
    </source>
</evidence>
<gene>
    <name evidence="1" type="ORF">EPI10_029175</name>
</gene>
<organism evidence="1 2">
    <name type="scientific">Gossypium australe</name>
    <dbReference type="NCBI Taxonomy" id="47621"/>
    <lineage>
        <taxon>Eukaryota</taxon>
        <taxon>Viridiplantae</taxon>
        <taxon>Streptophyta</taxon>
        <taxon>Embryophyta</taxon>
        <taxon>Tracheophyta</taxon>
        <taxon>Spermatophyta</taxon>
        <taxon>Magnoliopsida</taxon>
        <taxon>eudicotyledons</taxon>
        <taxon>Gunneridae</taxon>
        <taxon>Pentapetalae</taxon>
        <taxon>rosids</taxon>
        <taxon>malvids</taxon>
        <taxon>Malvales</taxon>
        <taxon>Malvaceae</taxon>
        <taxon>Malvoideae</taxon>
        <taxon>Gossypium</taxon>
    </lineage>
</organism>
<dbReference type="OrthoDB" id="1736806at2759"/>
<accession>A0A5B6V0Y5</accession>
<dbReference type="Gene3D" id="1.10.340.70">
    <property type="match status" value="1"/>
</dbReference>
<comment type="caution">
    <text evidence="1">The sequence shown here is derived from an EMBL/GenBank/DDBJ whole genome shotgun (WGS) entry which is preliminary data.</text>
</comment>